<dbReference type="OrthoDB" id="5796494at2759"/>
<name>A0A3P7KG43_STRVU</name>
<accession>A0A3P7KG43</accession>
<dbReference type="EMBL" id="UYYB01014430">
    <property type="protein sequence ID" value="VDM70025.1"/>
    <property type="molecule type" value="Genomic_DNA"/>
</dbReference>
<evidence type="ECO:0000313" key="1">
    <source>
        <dbReference type="EMBL" id="VDM70025.1"/>
    </source>
</evidence>
<sequence>MFEFKHVMSFLEEIKSGKKDILGELAAIIHPKFGSLEVKKWCGRIAGVVGASVADEFDDFVRWTETQMKCARPVAEEEQAIFVSALHYALLELKSKRIRLSDEHARGVLKVISEFLDFTNSHLVFFPVLDVCREMADDYPMVFDNFFEVISGIFT</sequence>
<organism evidence="1 2">
    <name type="scientific">Strongylus vulgaris</name>
    <name type="common">Blood worm</name>
    <dbReference type="NCBI Taxonomy" id="40348"/>
    <lineage>
        <taxon>Eukaryota</taxon>
        <taxon>Metazoa</taxon>
        <taxon>Ecdysozoa</taxon>
        <taxon>Nematoda</taxon>
        <taxon>Chromadorea</taxon>
        <taxon>Rhabditida</taxon>
        <taxon>Rhabditina</taxon>
        <taxon>Rhabditomorpha</taxon>
        <taxon>Strongyloidea</taxon>
        <taxon>Strongylidae</taxon>
        <taxon>Strongylus</taxon>
    </lineage>
</organism>
<evidence type="ECO:0000313" key="2">
    <source>
        <dbReference type="Proteomes" id="UP000270094"/>
    </source>
</evidence>
<dbReference type="AlphaFoldDB" id="A0A3P7KG43"/>
<protein>
    <submittedName>
        <fullName evidence="1">Uncharacterized protein</fullName>
    </submittedName>
</protein>
<gene>
    <name evidence="1" type="ORF">SVUK_LOCUS5023</name>
</gene>
<reference evidence="1 2" key="1">
    <citation type="submission" date="2018-11" db="EMBL/GenBank/DDBJ databases">
        <authorList>
            <consortium name="Pathogen Informatics"/>
        </authorList>
    </citation>
    <scope>NUCLEOTIDE SEQUENCE [LARGE SCALE GENOMIC DNA]</scope>
</reference>
<keyword evidence="2" id="KW-1185">Reference proteome</keyword>
<dbReference type="Proteomes" id="UP000270094">
    <property type="component" value="Unassembled WGS sequence"/>
</dbReference>
<proteinExistence type="predicted"/>